<proteinExistence type="predicted"/>
<sequence length="96" mass="10906">MQQRITSAEFVEYMASYQLDRRGSHYDDLRAGTIASMLANINRDVKVRKDPFGPLDFMTWNEHAQQAAVDVEPVLLDDPEAQSTLLLSMMFPSKAN</sequence>
<accession>A0ABW9C4B4</accession>
<dbReference type="InterPro" id="IPR009350">
    <property type="entry name" value="Phage_tail_T"/>
</dbReference>
<evidence type="ECO:0000313" key="2">
    <source>
        <dbReference type="EMBL" id="MFM0445484.1"/>
    </source>
</evidence>
<protein>
    <recommendedName>
        <fullName evidence="1">Minor tail T domain-containing protein</fullName>
    </recommendedName>
</protein>
<evidence type="ECO:0000259" key="1">
    <source>
        <dbReference type="Pfam" id="PF06223"/>
    </source>
</evidence>
<evidence type="ECO:0000313" key="3">
    <source>
        <dbReference type="Proteomes" id="UP001629288"/>
    </source>
</evidence>
<dbReference type="RefSeq" id="WP_317021862.1">
    <property type="nucleotide sequence ID" value="NZ_JAQQDH010000005.1"/>
</dbReference>
<name>A0ABW9C4B4_9BURK</name>
<gene>
    <name evidence="2" type="ORF">PQR00_17970</name>
</gene>
<comment type="caution">
    <text evidence="2">The sequence shown here is derived from an EMBL/GenBank/DDBJ whole genome shotgun (WGS) entry which is preliminary data.</text>
</comment>
<dbReference type="Pfam" id="PF06223">
    <property type="entry name" value="Phage_tail_T"/>
    <property type="match status" value="1"/>
</dbReference>
<dbReference type="EMBL" id="JAQQDH010000005">
    <property type="protein sequence ID" value="MFM0445484.1"/>
    <property type="molecule type" value="Genomic_DNA"/>
</dbReference>
<organism evidence="2 3">
    <name type="scientific">Paraburkholderia strydomiana</name>
    <dbReference type="NCBI Taxonomy" id="1245417"/>
    <lineage>
        <taxon>Bacteria</taxon>
        <taxon>Pseudomonadati</taxon>
        <taxon>Pseudomonadota</taxon>
        <taxon>Betaproteobacteria</taxon>
        <taxon>Burkholderiales</taxon>
        <taxon>Burkholderiaceae</taxon>
        <taxon>Paraburkholderia</taxon>
    </lineage>
</organism>
<reference evidence="2 3" key="1">
    <citation type="journal article" date="2024" name="Chem. Sci.">
        <title>Discovery of megapolipeptins by genome mining of a Burkholderiales bacteria collection.</title>
        <authorList>
            <person name="Paulo B.S."/>
            <person name="Recchia M.J.J."/>
            <person name="Lee S."/>
            <person name="Fergusson C.H."/>
            <person name="Romanowski S.B."/>
            <person name="Hernandez A."/>
            <person name="Krull N."/>
            <person name="Liu D.Y."/>
            <person name="Cavanagh H."/>
            <person name="Bos A."/>
            <person name="Gray C.A."/>
            <person name="Murphy B.T."/>
            <person name="Linington R.G."/>
            <person name="Eustaquio A.S."/>
        </authorList>
    </citation>
    <scope>NUCLEOTIDE SEQUENCE [LARGE SCALE GENOMIC DNA]</scope>
    <source>
        <strain evidence="2 3">RL17-379-BIB-C</strain>
    </source>
</reference>
<dbReference type="Proteomes" id="UP001629288">
    <property type="component" value="Unassembled WGS sequence"/>
</dbReference>
<feature type="domain" description="Minor tail T" evidence="1">
    <location>
        <begin position="6"/>
        <end position="66"/>
    </location>
</feature>
<keyword evidence="3" id="KW-1185">Reference proteome</keyword>